<comment type="caution">
    <text evidence="1">The sequence shown here is derived from an EMBL/GenBank/DDBJ whole genome shotgun (WGS) entry which is preliminary data.</text>
</comment>
<dbReference type="Pfam" id="PF13419">
    <property type="entry name" value="HAD_2"/>
    <property type="match status" value="1"/>
</dbReference>
<evidence type="ECO:0000313" key="1">
    <source>
        <dbReference type="EMBL" id="MBC5753032.1"/>
    </source>
</evidence>
<dbReference type="PANTHER" id="PTHR43434:SF1">
    <property type="entry name" value="PHOSPHOGLYCOLATE PHOSPHATASE"/>
    <property type="match status" value="1"/>
</dbReference>
<dbReference type="Gene3D" id="3.40.50.1000">
    <property type="entry name" value="HAD superfamily/HAD-like"/>
    <property type="match status" value="1"/>
</dbReference>
<dbReference type="Proteomes" id="UP000621540">
    <property type="component" value="Unassembled WGS sequence"/>
</dbReference>
<keyword evidence="1" id="KW-0378">Hydrolase</keyword>
<keyword evidence="2" id="KW-1185">Reference proteome</keyword>
<dbReference type="EMBL" id="JACOQH010000002">
    <property type="protein sequence ID" value="MBC5753032.1"/>
    <property type="molecule type" value="Genomic_DNA"/>
</dbReference>
<dbReference type="InterPro" id="IPR050155">
    <property type="entry name" value="HAD-like_hydrolase_sf"/>
</dbReference>
<dbReference type="NCBIfam" id="TIGR01549">
    <property type="entry name" value="HAD-SF-IA-v1"/>
    <property type="match status" value="1"/>
</dbReference>
<dbReference type="InterPro" id="IPR036412">
    <property type="entry name" value="HAD-like_sf"/>
</dbReference>
<dbReference type="InterPro" id="IPR006439">
    <property type="entry name" value="HAD-SF_hydro_IA"/>
</dbReference>
<dbReference type="PANTHER" id="PTHR43434">
    <property type="entry name" value="PHOSPHOGLYCOLATE PHOSPHATASE"/>
    <property type="match status" value="1"/>
</dbReference>
<proteinExistence type="predicted"/>
<dbReference type="InterPro" id="IPR023198">
    <property type="entry name" value="PGP-like_dom2"/>
</dbReference>
<organism evidence="1 2">
    <name type="scientific">Roseburia yibonii</name>
    <dbReference type="NCBI Taxonomy" id="2763063"/>
    <lineage>
        <taxon>Bacteria</taxon>
        <taxon>Bacillati</taxon>
        <taxon>Bacillota</taxon>
        <taxon>Clostridia</taxon>
        <taxon>Lachnospirales</taxon>
        <taxon>Lachnospiraceae</taxon>
        <taxon>Roseburia</taxon>
    </lineage>
</organism>
<accession>A0ABR7I7W4</accession>
<name>A0ABR7I7W4_9FIRM</name>
<dbReference type="NCBIfam" id="TIGR01662">
    <property type="entry name" value="HAD-SF-IIIA"/>
    <property type="match status" value="1"/>
</dbReference>
<dbReference type="InterPro" id="IPR041492">
    <property type="entry name" value="HAD_2"/>
</dbReference>
<dbReference type="InterPro" id="IPR006549">
    <property type="entry name" value="HAD-SF_hydro_IIIA"/>
</dbReference>
<dbReference type="GO" id="GO:0016787">
    <property type="term" value="F:hydrolase activity"/>
    <property type="evidence" value="ECO:0007669"/>
    <property type="project" value="UniProtKB-KW"/>
</dbReference>
<sequence length="217" mass="24137">MKNYDTVIFDLDGTLLNTLEDLTDSVNYAMDKYGFHTHTIDEVRRFVGNGLKKLMERALPSDVTEEQFQAVFTDFCAHYGENCAKKTCPYAGIPELLDQLNAQGMKLAIVSNKGDFAVQQLRDLYFKGKIGVAIGEKTGIRRKPAPDTAFEAMKRLGSDSAHSVYVGDSDVDIETAKNAGLSCISVTWGFRDRAFLEAHGAKYFADTPKDILAFLER</sequence>
<dbReference type="InterPro" id="IPR023214">
    <property type="entry name" value="HAD_sf"/>
</dbReference>
<dbReference type="SUPFAM" id="SSF56784">
    <property type="entry name" value="HAD-like"/>
    <property type="match status" value="1"/>
</dbReference>
<dbReference type="SFLD" id="SFLDG01129">
    <property type="entry name" value="C1.5:_HAD__Beta-PGM__Phosphata"/>
    <property type="match status" value="1"/>
</dbReference>
<evidence type="ECO:0000313" key="2">
    <source>
        <dbReference type="Proteomes" id="UP000621540"/>
    </source>
</evidence>
<dbReference type="RefSeq" id="WP_022515268.1">
    <property type="nucleotide sequence ID" value="NZ_JACOQH010000002.1"/>
</dbReference>
<protein>
    <submittedName>
        <fullName evidence="1">HAD-IIIA family hydrolase</fullName>
    </submittedName>
</protein>
<dbReference type="Gene3D" id="1.10.150.240">
    <property type="entry name" value="Putative phosphatase, domain 2"/>
    <property type="match status" value="1"/>
</dbReference>
<dbReference type="SFLD" id="SFLDS00003">
    <property type="entry name" value="Haloacid_Dehalogenase"/>
    <property type="match status" value="1"/>
</dbReference>
<dbReference type="SFLD" id="SFLDG01135">
    <property type="entry name" value="C1.5.6:_HAD__Beta-PGM__Phospha"/>
    <property type="match status" value="1"/>
</dbReference>
<reference evidence="1 2" key="1">
    <citation type="submission" date="2020-08" db="EMBL/GenBank/DDBJ databases">
        <title>Genome public.</title>
        <authorList>
            <person name="Liu C."/>
            <person name="Sun Q."/>
        </authorList>
    </citation>
    <scope>NUCLEOTIDE SEQUENCE [LARGE SCALE GENOMIC DNA]</scope>
    <source>
        <strain evidence="1 2">BX0805</strain>
    </source>
</reference>
<gene>
    <name evidence="1" type="ORF">H8Z76_03155</name>
</gene>